<comment type="caution">
    <text evidence="11">The sequence shown here is derived from an EMBL/GenBank/DDBJ whole genome shotgun (WGS) entry which is preliminary data.</text>
</comment>
<keyword evidence="6" id="KW-0418">Kinase</keyword>
<dbReference type="CDD" id="cd07041">
    <property type="entry name" value="STAS_RsbR_RsbS_like"/>
    <property type="match status" value="1"/>
</dbReference>
<dbReference type="SUPFAM" id="SSF55874">
    <property type="entry name" value="ATPase domain of HSP90 chaperone/DNA topoisomerase II/histidine kinase"/>
    <property type="match status" value="1"/>
</dbReference>
<dbReference type="EC" id="2.7.13.3" evidence="2"/>
<dbReference type="PROSITE" id="PS50109">
    <property type="entry name" value="HIS_KIN"/>
    <property type="match status" value="1"/>
</dbReference>
<keyword evidence="12" id="KW-1185">Reference proteome</keyword>
<accession>A0A4Q9DQS4</accession>
<reference evidence="11 12" key="1">
    <citation type="submission" date="2019-02" db="EMBL/GenBank/DDBJ databases">
        <title>Paenibacillus sp. nov., isolated from surface-sterilized tissue of Thalictrum simplex L.</title>
        <authorList>
            <person name="Tuo L."/>
        </authorList>
    </citation>
    <scope>NUCLEOTIDE SEQUENCE [LARGE SCALE GENOMIC DNA]</scope>
    <source>
        <strain evidence="11 12">N2SHLJ1</strain>
    </source>
</reference>
<dbReference type="InterPro" id="IPR036097">
    <property type="entry name" value="HisK_dim/P_sf"/>
</dbReference>
<protein>
    <recommendedName>
        <fullName evidence="2">histidine kinase</fullName>
        <ecNumber evidence="2">2.7.13.3</ecNumber>
    </recommendedName>
</protein>
<dbReference type="Gene3D" id="3.30.750.24">
    <property type="entry name" value="STAS domain"/>
    <property type="match status" value="1"/>
</dbReference>
<dbReference type="InterPro" id="IPR002645">
    <property type="entry name" value="STAS_dom"/>
</dbReference>
<dbReference type="GO" id="GO:0000155">
    <property type="term" value="F:phosphorelay sensor kinase activity"/>
    <property type="evidence" value="ECO:0007669"/>
    <property type="project" value="InterPro"/>
</dbReference>
<dbReference type="PANTHER" id="PTHR43065:SF10">
    <property type="entry name" value="PEROXIDE STRESS-ACTIVATED HISTIDINE KINASE MAK3"/>
    <property type="match status" value="1"/>
</dbReference>
<dbReference type="InterPro" id="IPR003661">
    <property type="entry name" value="HisK_dim/P_dom"/>
</dbReference>
<keyword evidence="5" id="KW-0547">Nucleotide-binding</keyword>
<evidence type="ECO:0000256" key="7">
    <source>
        <dbReference type="ARBA" id="ARBA00022840"/>
    </source>
</evidence>
<organism evidence="11 12">
    <name type="scientific">Paenibacillus thalictri</name>
    <dbReference type="NCBI Taxonomy" id="2527873"/>
    <lineage>
        <taxon>Bacteria</taxon>
        <taxon>Bacillati</taxon>
        <taxon>Bacillota</taxon>
        <taxon>Bacilli</taxon>
        <taxon>Bacillales</taxon>
        <taxon>Paenibacillaceae</taxon>
        <taxon>Paenibacillus</taxon>
    </lineage>
</organism>
<dbReference type="AlphaFoldDB" id="A0A4Q9DQS4"/>
<evidence type="ECO:0000313" key="12">
    <source>
        <dbReference type="Proteomes" id="UP000293142"/>
    </source>
</evidence>
<dbReference type="InterPro" id="IPR003594">
    <property type="entry name" value="HATPase_dom"/>
</dbReference>
<dbReference type="SUPFAM" id="SSF52091">
    <property type="entry name" value="SpoIIaa-like"/>
    <property type="match status" value="1"/>
</dbReference>
<gene>
    <name evidence="11" type="ORF">EYB31_17900</name>
</gene>
<dbReference type="Proteomes" id="UP000293142">
    <property type="component" value="Unassembled WGS sequence"/>
</dbReference>
<dbReference type="EMBL" id="SIRE01000012">
    <property type="protein sequence ID" value="TBL77351.1"/>
    <property type="molecule type" value="Genomic_DNA"/>
</dbReference>
<dbReference type="OrthoDB" id="2379721at2"/>
<dbReference type="PRINTS" id="PR00344">
    <property type="entry name" value="BCTRLSENSOR"/>
</dbReference>
<feature type="domain" description="Histidine kinase" evidence="9">
    <location>
        <begin position="29"/>
        <end position="231"/>
    </location>
</feature>
<dbReference type="PROSITE" id="PS50801">
    <property type="entry name" value="STAS"/>
    <property type="match status" value="1"/>
</dbReference>
<evidence type="ECO:0000256" key="3">
    <source>
        <dbReference type="ARBA" id="ARBA00022553"/>
    </source>
</evidence>
<dbReference type="Pfam" id="PF02518">
    <property type="entry name" value="HATPase_c"/>
    <property type="match status" value="1"/>
</dbReference>
<dbReference type="Pfam" id="PF01740">
    <property type="entry name" value="STAS"/>
    <property type="match status" value="1"/>
</dbReference>
<dbReference type="InterPro" id="IPR036890">
    <property type="entry name" value="HATPase_C_sf"/>
</dbReference>
<dbReference type="InterPro" id="IPR004358">
    <property type="entry name" value="Sig_transdc_His_kin-like_C"/>
</dbReference>
<dbReference type="SMART" id="SM00388">
    <property type="entry name" value="HisKA"/>
    <property type="match status" value="1"/>
</dbReference>
<name>A0A4Q9DQS4_9BACL</name>
<evidence type="ECO:0000256" key="6">
    <source>
        <dbReference type="ARBA" id="ARBA00022777"/>
    </source>
</evidence>
<keyword evidence="8" id="KW-0902">Two-component regulatory system</keyword>
<keyword evidence="3" id="KW-0597">Phosphoprotein</keyword>
<evidence type="ECO:0000313" key="11">
    <source>
        <dbReference type="EMBL" id="TBL77351.1"/>
    </source>
</evidence>
<evidence type="ECO:0000256" key="5">
    <source>
        <dbReference type="ARBA" id="ARBA00022741"/>
    </source>
</evidence>
<evidence type="ECO:0000256" key="8">
    <source>
        <dbReference type="ARBA" id="ARBA00023012"/>
    </source>
</evidence>
<sequence>MSVSNGTNQVSESDLKLDRLASVGQIAAGIAHEVKNPLTAVKGFLQLLKDESPHKYLDYAYSELENALSTLQNLLHVSKPDLENEPFDLINLCSELESLLYLFQERSYQVSINKQFSDTDTRVYGKRNQLKKAFFNLIKNAFEAISDKGTITIKHYKSNDKLMITISDTGSGIPEEKINLLGTPFYTSKTEGTGMGLTQVFTTIYNHNGIIRVKSEVGVGTEFSVQFPIQTMTNQLGVVSLNLKYVPDQSFADYYTDNQDTFFELLKLQGKELFEILKSTSIDADFILQSANRVVLLLNDRDEHGLIMHAREHGRNWASHNLDLILKLDWIQMLRKTYWDVLFNYYSHVEQNQKQFFELERQVNFTLDSYLKHFASSYSEYKNELLYSQRGIIEELSFPVISLSDHIAMLPVVGTLDTVRAKKIQEHVLTRLYQSKVKLIILDVSGVSYVDAATVSHLLRIVNAVAIQGCKTIITGIRPEITNTLVELGSDLHEKAEIRGSLQQVLETYAESNKL</sequence>
<dbReference type="InterPro" id="IPR005467">
    <property type="entry name" value="His_kinase_dom"/>
</dbReference>
<dbReference type="RefSeq" id="WP_131014742.1">
    <property type="nucleotide sequence ID" value="NZ_SIRE01000012.1"/>
</dbReference>
<proteinExistence type="predicted"/>
<dbReference type="CDD" id="cd00082">
    <property type="entry name" value="HisKA"/>
    <property type="match status" value="1"/>
</dbReference>
<dbReference type="Gene3D" id="3.30.565.10">
    <property type="entry name" value="Histidine kinase-like ATPase, C-terminal domain"/>
    <property type="match status" value="1"/>
</dbReference>
<keyword evidence="4" id="KW-0808">Transferase</keyword>
<dbReference type="SUPFAM" id="SSF47384">
    <property type="entry name" value="Homodimeric domain of signal transducing histidine kinase"/>
    <property type="match status" value="1"/>
</dbReference>
<comment type="catalytic activity">
    <reaction evidence="1">
        <text>ATP + protein L-histidine = ADP + protein N-phospho-L-histidine.</text>
        <dbReference type="EC" id="2.7.13.3"/>
    </reaction>
</comment>
<dbReference type="GO" id="GO:0005524">
    <property type="term" value="F:ATP binding"/>
    <property type="evidence" value="ECO:0007669"/>
    <property type="project" value="UniProtKB-KW"/>
</dbReference>
<evidence type="ECO:0000256" key="2">
    <source>
        <dbReference type="ARBA" id="ARBA00012438"/>
    </source>
</evidence>
<dbReference type="PANTHER" id="PTHR43065">
    <property type="entry name" value="SENSOR HISTIDINE KINASE"/>
    <property type="match status" value="1"/>
</dbReference>
<evidence type="ECO:0000259" key="9">
    <source>
        <dbReference type="PROSITE" id="PS50109"/>
    </source>
</evidence>
<feature type="domain" description="STAS" evidence="10">
    <location>
        <begin position="397"/>
        <end position="509"/>
    </location>
</feature>
<evidence type="ECO:0000259" key="10">
    <source>
        <dbReference type="PROSITE" id="PS50801"/>
    </source>
</evidence>
<evidence type="ECO:0000256" key="1">
    <source>
        <dbReference type="ARBA" id="ARBA00000085"/>
    </source>
</evidence>
<keyword evidence="7" id="KW-0067">ATP-binding</keyword>
<dbReference type="Pfam" id="PF00512">
    <property type="entry name" value="HisKA"/>
    <property type="match status" value="1"/>
</dbReference>
<evidence type="ECO:0000256" key="4">
    <source>
        <dbReference type="ARBA" id="ARBA00022679"/>
    </source>
</evidence>
<dbReference type="SMART" id="SM00387">
    <property type="entry name" value="HATPase_c"/>
    <property type="match status" value="1"/>
</dbReference>
<dbReference type="Gene3D" id="1.10.287.130">
    <property type="match status" value="1"/>
</dbReference>
<dbReference type="InterPro" id="IPR036513">
    <property type="entry name" value="STAS_dom_sf"/>
</dbReference>